<protein>
    <submittedName>
        <fullName evidence="1">Uncharacterized protein</fullName>
    </submittedName>
</protein>
<sequence>SGRGSIVSLSAAMAGEERDYNLTEEQKAVKAKYPPLTKKYECE</sequence>
<reference evidence="1" key="2">
    <citation type="submission" date="2025-08" db="UniProtKB">
        <authorList>
            <consortium name="Ensembl"/>
        </authorList>
    </citation>
    <scope>IDENTIFICATION</scope>
</reference>
<dbReference type="GeneTree" id="ENSGT01100000266842"/>
<proteinExistence type="predicted"/>
<name>A0A8C2SNJ7_COTJA</name>
<keyword evidence="2" id="KW-1185">Reference proteome</keyword>
<reference evidence="1" key="1">
    <citation type="submission" date="2015-11" db="EMBL/GenBank/DDBJ databases">
        <authorList>
            <consortium name="International Coturnix japonica Genome Analysis Consortium"/>
            <person name="Warren W."/>
            <person name="Burt D.W."/>
            <person name="Antin P.B."/>
            <person name="Lanford R."/>
            <person name="Gros J."/>
            <person name="Wilson R.K."/>
        </authorList>
    </citation>
    <scope>NUCLEOTIDE SEQUENCE [LARGE SCALE GENOMIC DNA]</scope>
</reference>
<dbReference type="Ensembl" id="ENSCJPT00005001634.1">
    <property type="protein sequence ID" value="ENSCJPP00005000926.1"/>
    <property type="gene ID" value="ENSCJPG00005001025.1"/>
</dbReference>
<dbReference type="Proteomes" id="UP000694412">
    <property type="component" value="Chromosome 23"/>
</dbReference>
<evidence type="ECO:0000313" key="1">
    <source>
        <dbReference type="Ensembl" id="ENSCJPP00005000926.1"/>
    </source>
</evidence>
<evidence type="ECO:0000313" key="2">
    <source>
        <dbReference type="Proteomes" id="UP000694412"/>
    </source>
</evidence>
<accession>A0A8C2SNJ7</accession>
<reference evidence="1" key="3">
    <citation type="submission" date="2025-09" db="UniProtKB">
        <authorList>
            <consortium name="Ensembl"/>
        </authorList>
    </citation>
    <scope>IDENTIFICATION</scope>
</reference>
<dbReference type="AlphaFoldDB" id="A0A8C2SNJ7"/>
<organism evidence="1 2">
    <name type="scientific">Coturnix japonica</name>
    <name type="common">Japanese quail</name>
    <name type="synonym">Coturnix coturnix japonica</name>
    <dbReference type="NCBI Taxonomy" id="93934"/>
    <lineage>
        <taxon>Eukaryota</taxon>
        <taxon>Metazoa</taxon>
        <taxon>Chordata</taxon>
        <taxon>Craniata</taxon>
        <taxon>Vertebrata</taxon>
        <taxon>Euteleostomi</taxon>
        <taxon>Archelosauria</taxon>
        <taxon>Archosauria</taxon>
        <taxon>Dinosauria</taxon>
        <taxon>Saurischia</taxon>
        <taxon>Theropoda</taxon>
        <taxon>Coelurosauria</taxon>
        <taxon>Aves</taxon>
        <taxon>Neognathae</taxon>
        <taxon>Galloanserae</taxon>
        <taxon>Galliformes</taxon>
        <taxon>Phasianidae</taxon>
        <taxon>Perdicinae</taxon>
        <taxon>Coturnix</taxon>
    </lineage>
</organism>